<dbReference type="EMBL" id="JAGRQH010000006">
    <property type="protein sequence ID" value="MBR0560191.1"/>
    <property type="molecule type" value="Genomic_DNA"/>
</dbReference>
<feature type="transmembrane region" description="Helical" evidence="1">
    <location>
        <begin position="43"/>
        <end position="61"/>
    </location>
</feature>
<keyword evidence="1" id="KW-0472">Membrane</keyword>
<reference evidence="2 3" key="1">
    <citation type="submission" date="2021-04" db="EMBL/GenBank/DDBJ databases">
        <title>The complete genome sequence of Neokomagataea sp. TBRC 2177.</title>
        <authorList>
            <person name="Charoenyingcharoen P."/>
            <person name="Yukphan P."/>
        </authorList>
    </citation>
    <scope>NUCLEOTIDE SEQUENCE [LARGE SCALE GENOMIC DNA]</scope>
    <source>
        <strain evidence="2 3">TBRC 2177</strain>
    </source>
</reference>
<evidence type="ECO:0000313" key="2">
    <source>
        <dbReference type="EMBL" id="MBR0560191.1"/>
    </source>
</evidence>
<dbReference type="RefSeq" id="WP_211682370.1">
    <property type="nucleotide sequence ID" value="NZ_JAGRQH010000006.1"/>
</dbReference>
<keyword evidence="1" id="KW-0812">Transmembrane</keyword>
<evidence type="ECO:0000313" key="3">
    <source>
        <dbReference type="Proteomes" id="UP000677812"/>
    </source>
</evidence>
<keyword evidence="3" id="KW-1185">Reference proteome</keyword>
<protein>
    <submittedName>
        <fullName evidence="2">Uncharacterized protein</fullName>
    </submittedName>
</protein>
<feature type="transmembrane region" description="Helical" evidence="1">
    <location>
        <begin position="20"/>
        <end position="37"/>
    </location>
</feature>
<name>A0ABS5E8Q8_9PROT</name>
<comment type="caution">
    <text evidence="2">The sequence shown here is derived from an EMBL/GenBank/DDBJ whole genome shotgun (WGS) entry which is preliminary data.</text>
</comment>
<accession>A0ABS5E8Q8</accession>
<keyword evidence="1" id="KW-1133">Transmembrane helix</keyword>
<gene>
    <name evidence="2" type="ORF">KB213_09030</name>
</gene>
<sequence length="69" mass="7919">MIPQRNRPPLFTRPLIYRMLLSYVIAIPMLFLLLRYMQTHPGILVPAVGMVVIMVVSRTLARAILRSKA</sequence>
<proteinExistence type="predicted"/>
<organism evidence="2 3">
    <name type="scientific">Neokomagataea anthophila</name>
    <dbReference type="NCBI Taxonomy" id="2826925"/>
    <lineage>
        <taxon>Bacteria</taxon>
        <taxon>Pseudomonadati</taxon>
        <taxon>Pseudomonadota</taxon>
        <taxon>Alphaproteobacteria</taxon>
        <taxon>Acetobacterales</taxon>
        <taxon>Acetobacteraceae</taxon>
        <taxon>Neokomagataea</taxon>
    </lineage>
</organism>
<evidence type="ECO:0000256" key="1">
    <source>
        <dbReference type="SAM" id="Phobius"/>
    </source>
</evidence>
<dbReference type="Proteomes" id="UP000677812">
    <property type="component" value="Unassembled WGS sequence"/>
</dbReference>